<dbReference type="Gene3D" id="3.40.50.1110">
    <property type="entry name" value="SGNH hydrolase"/>
    <property type="match status" value="1"/>
</dbReference>
<dbReference type="Proteomes" id="UP000737402">
    <property type="component" value="Unassembled WGS sequence"/>
</dbReference>
<feature type="domain" description="SGNH hydrolase-type esterase N-terminal" evidence="2">
    <location>
        <begin position="27"/>
        <end position="172"/>
    </location>
</feature>
<sequence>MKMEKNTAVTKHDPNMRHGELNGHRILWHDPKDTPFQVNGFAWFEKENSYRRLPSQPAWEIRQAVDELSNHTSGGQIRFKTNAKVLAVKVKLTAKADMSHMPASGQCGFDCYIGNPGKKHFINITRYDHTQQEYELTFFERTETTPLPITLNFPLYQGVEEVLVGVNQDAQISPPPPYDSQKKIILYGTSILQGGCASRPGMSYSNIMSRKINLEFINLGFSGNGQGDSNLAKLISTIEDPACLVLDYEPNCISTEKYKETLPAFIRIYRKKHPFIPIVVVSKFPYAGEAVNPQLKVDRLERLVFQKNLIQQLQSDGDRKIIFVDGTDMLGNHTNEGTVDGVHPNDLGFMAMAEKMLEVLQGVLGE</sequence>
<keyword evidence="4" id="KW-1185">Reference proteome</keyword>
<evidence type="ECO:0000259" key="1">
    <source>
        <dbReference type="Pfam" id="PF14606"/>
    </source>
</evidence>
<reference evidence="3 4" key="1">
    <citation type="submission" date="2021-01" db="EMBL/GenBank/DDBJ databases">
        <title>Genomic Encyclopedia of Type Strains, Phase IV (KMG-IV): sequencing the most valuable type-strain genomes for metagenomic binning, comparative biology and taxonomic classification.</title>
        <authorList>
            <person name="Goeker M."/>
        </authorList>
    </citation>
    <scope>NUCLEOTIDE SEQUENCE [LARGE SCALE GENOMIC DNA]</scope>
    <source>
        <strain evidence="3 4">DSM 25879</strain>
    </source>
</reference>
<dbReference type="InterPro" id="IPR032740">
    <property type="entry name" value="GxDLY"/>
</dbReference>
<dbReference type="RefSeq" id="WP_204412748.1">
    <property type="nucleotide sequence ID" value="NZ_JAFBED010000001.1"/>
</dbReference>
<dbReference type="Pfam" id="PF14606">
    <property type="entry name" value="Lipase_GDSL_3"/>
    <property type="match status" value="1"/>
</dbReference>
<organism evidence="3 4">
    <name type="scientific">Sutcliffiella tianshenii</name>
    <dbReference type="NCBI Taxonomy" id="1463404"/>
    <lineage>
        <taxon>Bacteria</taxon>
        <taxon>Bacillati</taxon>
        <taxon>Bacillota</taxon>
        <taxon>Bacilli</taxon>
        <taxon>Bacillales</taxon>
        <taxon>Bacillaceae</taxon>
        <taxon>Sutcliffiella</taxon>
    </lineage>
</organism>
<dbReference type="SUPFAM" id="SSF52266">
    <property type="entry name" value="SGNH hydrolase"/>
    <property type="match status" value="1"/>
</dbReference>
<dbReference type="InterPro" id="IPR013830">
    <property type="entry name" value="SGNH_hydro"/>
</dbReference>
<evidence type="ECO:0000313" key="4">
    <source>
        <dbReference type="Proteomes" id="UP000737402"/>
    </source>
</evidence>
<dbReference type="Gene3D" id="2.60.120.260">
    <property type="entry name" value="Galactose-binding domain-like"/>
    <property type="match status" value="1"/>
</dbReference>
<feature type="domain" description="SGNH hydrolase-type esterase" evidence="1">
    <location>
        <begin position="181"/>
        <end position="361"/>
    </location>
</feature>
<dbReference type="Pfam" id="PF14607">
    <property type="entry name" value="GxDLY"/>
    <property type="match status" value="1"/>
</dbReference>
<protein>
    <submittedName>
        <fullName evidence="3">Lysophospholipase L1-like esterase</fullName>
    </submittedName>
</protein>
<evidence type="ECO:0000313" key="3">
    <source>
        <dbReference type="EMBL" id="MBM7618467.1"/>
    </source>
</evidence>
<name>A0ABS2NVF7_9BACI</name>
<proteinExistence type="predicted"/>
<comment type="caution">
    <text evidence="3">The sequence shown here is derived from an EMBL/GenBank/DDBJ whole genome shotgun (WGS) entry which is preliminary data.</text>
</comment>
<accession>A0ABS2NVF7</accession>
<dbReference type="EMBL" id="JAFBED010000001">
    <property type="protein sequence ID" value="MBM7618467.1"/>
    <property type="molecule type" value="Genomic_DNA"/>
</dbReference>
<dbReference type="InterPro" id="IPR036514">
    <property type="entry name" value="SGNH_hydro_sf"/>
</dbReference>
<gene>
    <name evidence="3" type="ORF">JOC95_000309</name>
</gene>
<evidence type="ECO:0000259" key="2">
    <source>
        <dbReference type="Pfam" id="PF14607"/>
    </source>
</evidence>